<dbReference type="InterPro" id="IPR045584">
    <property type="entry name" value="Pilin-like"/>
</dbReference>
<evidence type="ECO:0000256" key="1">
    <source>
        <dbReference type="ARBA" id="ARBA00004241"/>
    </source>
</evidence>
<evidence type="ECO:0000256" key="10">
    <source>
        <dbReference type="SAM" id="Phobius"/>
    </source>
</evidence>
<dbReference type="Gene3D" id="6.10.250.2120">
    <property type="match status" value="1"/>
</dbReference>
<dbReference type="GO" id="GO:0009986">
    <property type="term" value="C:cell surface"/>
    <property type="evidence" value="ECO:0007669"/>
    <property type="project" value="UniProtKB-SubCell"/>
</dbReference>
<dbReference type="InterPro" id="IPR008640">
    <property type="entry name" value="Adhesin_Head_dom"/>
</dbReference>
<dbReference type="RefSeq" id="WP_158074787.1">
    <property type="nucleotide sequence ID" value="NZ_MLHQ01000013.1"/>
</dbReference>
<feature type="domain" description="Trimeric autotransporter adhesin YadA-like head" evidence="12">
    <location>
        <begin position="791"/>
        <end position="817"/>
    </location>
</feature>
<keyword evidence="10" id="KW-1133">Transmembrane helix</keyword>
<keyword evidence="6" id="KW-0732">Signal</keyword>
<evidence type="ECO:0000259" key="12">
    <source>
        <dbReference type="Pfam" id="PF05658"/>
    </source>
</evidence>
<evidence type="ECO:0000256" key="7">
    <source>
        <dbReference type="ARBA" id="ARBA00022927"/>
    </source>
</evidence>
<dbReference type="Pfam" id="PF18669">
    <property type="entry name" value="Trp_ring"/>
    <property type="match status" value="4"/>
</dbReference>
<feature type="domain" description="Trimeric autotransporter adhesin Trp ring" evidence="14">
    <location>
        <begin position="1616"/>
        <end position="1661"/>
    </location>
</feature>
<dbReference type="Gene3D" id="6.20.50.100">
    <property type="match status" value="1"/>
</dbReference>
<comment type="subcellular location">
    <subcellularLocation>
        <location evidence="2">Cell outer membrane</location>
    </subcellularLocation>
    <subcellularLocation>
        <location evidence="1">Cell surface</location>
    </subcellularLocation>
</comment>
<feature type="domain" description="Trimeric autotransporter adhesin YadA-like C-terminal membrane anchor" evidence="11">
    <location>
        <begin position="2853"/>
        <end position="2913"/>
    </location>
</feature>
<evidence type="ECO:0000256" key="5">
    <source>
        <dbReference type="ARBA" id="ARBA00022692"/>
    </source>
</evidence>
<dbReference type="CDD" id="cd12820">
    <property type="entry name" value="LbR_YadA-like"/>
    <property type="match status" value="3"/>
</dbReference>
<dbReference type="Pfam" id="PF13018">
    <property type="entry name" value="ESPR"/>
    <property type="match status" value="1"/>
</dbReference>
<accession>A0A1V3JQ91</accession>
<keyword evidence="8 10" id="KW-0472">Membrane</keyword>
<dbReference type="Proteomes" id="UP000188602">
    <property type="component" value="Unassembled WGS sequence"/>
</dbReference>
<sequence length="2913" mass="296588">MNKIFKVIWNHATQSWVAVSELQKAKGKTKSRTGHKLSLVAISLAAAGSTLIGSSVLAATATMTGGGSNIVISGSTSASAHATEGVAIGNDAHASGERSVALGRGTGANGTASIAIGCNTKASGDASIAIGCNTNATGTQAIAMGQNATASGSRSIAIGIHANAQDTDNVIIGFNSTVSGGEGSVAVGRRNTVSGIGNGLAFGDSNDVYGDQGVALGFKSSTGGDYSYAMGSAARTQSAAALAIGYNARVMDGLDRDANVSVRVQDSNATTNTSRESTAVGGSTLYVLRSYAASIYGSNSEARDSNLATAIGAKAKVQESARGTAVGAGSNVTNNSSAGISIGAISGVSDSRQGIAIGGNATVNASQAAVAVGPNIRIVNAPGSGTFGANSSNTGTNTFVLGSNVSVNTTGSVILGNHSTEVTDSSKVKVENITYANVSGINYTGFAGKVENAGAYVSVGREGAERQIKNVAPGNISNVSTDAINGSQLYAVMAKINANNIAYTFNVGNDSKASVRTINATNNVRFLNGTHTQAVVSDNGKGANVTFNAITGTFGPITEQSVGMLNNGTNGLATTNDVVTAVNKGFWQIGNGTVQNNVHFGDQVHFTGSGAANVTLVNITKDAGGTANGRTTVNIHVPELNFTGINGIVVNKTGNNVTISSTTTGGSGSSTVENYFHVNDGTTNQTAGNAATNKGSVDSKAGATGVNATTAGVNAKASGVSSIAMGLSANATSTRGIAIGENSSAEQQQGIAIGFDAKVSRGDLGNNGIAIGTQANASEQQTVAIGWAATASKNSAISMGWQANSSGDAAVAIGPQSKSYLNDSISIGRNATTNALQSIAIGYSTLVTGKDAIGMGRDTNVTGQSAVAIGNNSKAALQDSVALGSESETRSGVAVGSATVNGVTYGGFCGTLAATNRVVSVGTAGKERQIQNVAAGQISNTSTDAINGSQLYAVMNNGYWKIGNGSAVVNNVAFTNQVNFTGSGRANVTVTKNSDSLTTVNVDVPNLTFINGTNIAITQEGNNVTISSTGSNATTPNITNLTPNATTGKIDEPSNGGDFVNATTITNAINNAFHTVNSTNSDEQVKATNGTTTVKAGDTLDFVAGKNLVVNQTNKTIAFGLSQDINVSNITAGNITVGNTTITNGTINGLNSELKPTNSVATNSNKTNAVSQNAPTTVNGSNAATVNDVLNAGWNLQENGTAKDFIAAYDTVNFVNGTGTAVNITTENGKVSKVKVDVKVDNATITTKPDGTVTANVTNLTTNDNGTIKVVDGGNGDNLVNATTITNAINNAFHTVNSTNSDEQVKETNGTTTVKAGDTLDFVAGKNLVVNQTGKNIAFGLSQDINVTNITAGNITVGNTTITNGTISGLNSELAPTNNVATNSNTNVVSQEAPTTVNGSNAATVNDVLNAGWNLQENGTAKDFVAAYDTVNFENGTGTTVNITTENGNVSKVKVDVKVDNSTITTDPNTGEVKANVTNLITNNNGTIKVVDGGNGDNLVNATTITNAINNAFHTVNSTNSDTQIVKGDGNTTVKAGDTLSFETGKNLVVNQTGKNIAFGLSESINVTNVTANNVFSNGSLPNQTIQVTSGGDTFLNLTGSNPDQVVTAKDLKDYGWIVKADGNNYSAAVRNVNTVNFIGKNGVNVTGKANETTGIYDITVSGKEVNYTSNNQTLTNSTTGEAEPNQTVVNNVNYVNGTGTTPNVTINNGTLNVAFDINTTNGTVNDNGTVSVTEPNSFLNATEVANLVNNSSFNATIGRDDAAFTDQAGKTNHKVKAGETLTFNAGKNLIVKQDGGIFTYATDENVTFNNVNTTTLTIGNVSNSTAPKVDFNAEEAKPATNNNETNAPQFALNITTEGKPTQITGVGSVLNLTNVTTNPGDVNNVTRPNGSDTLVNLTNLPEETLNSVVTVRDIANMGWVVKATDNNYSNTVKNANEVNFVGANGVTVEGSNDGDVRTITIKGKEINYQTNNNVTNGTNSTGDITNATGSNVDNVSYNNGTGTTANVTYNNGTLNVAFDVNTGNSTVTDGKADSNTYTDANGTTVTKQGDTYVYANGTNVADPSTVTTTDNSDKIATVGDIVNTINNVYHTVNSTKVDTQITSSANSTGTQVKTGDTLQFTAAKNLEIVQDGHNITYGLSNNITVNNVNTTTLTVGNTSNPTGPKVGFNAENAKPATNNNASNAPQFALNITTGGNVTQITGVGSTLNTTDIVTNPNGTVSSDKLVDLTNATTPDSAATVRDLQNMGWVVEAEDNNYVDTVKNANRVKFNGDNAVTVTGNTTADGVRNINISVNATQIAGQITGKVFNNANGTAGSNSTTGTLASVDDVANAINGSGWNTTLTNGSTAQINPGDIVNYVDGNGTTANVTVSKGTDGKDVFNVSYDVKAGDNTIQVTPEGVKVNVTTGSVNPNGTVSVENPDLILNASQVANLVNNSSFNVTTAKNDDQVVSGGHETVKVKAGDTVTYAAGKNLEVNQTGSNITYGLSQDITVNNVNTTTLTVGAPNVTVDGNVIVNPKVDFNAEDAKPATNNNVSNAPQFALNITTGGNVTQITGVGSVLNTTDVATNPNNANRTSGDTLVNLTNLPEETLNSAVTVRDAANMGWVVEANGNNYSDTVKNANHVKFTGEGGITVNGTTDDNGVRTITVTAKADGTTITIDPNGNITANTTDINTNPDGSVTLPNVSNGGNLVNGTTVVNAINNAGHTIKAAKNNELVVSDTTQSAKVNPGKTVTYAAGKNLEANIKVDTNGNSTVTYGLSDNISVTSVQVGGNTGPTITGDANGNVVIGKADENGNLAPTQIKNVAPGTDPTDAVNVSQLRGVAGNINNRINKVDKDLRAGIAGANAAAGLPQVYIPGKSLVAVGAGHFKGENALAVGYSRASDNGKLILKLQGNTNSRGDVGGSVAVGYQW</sequence>
<dbReference type="GO" id="GO:0015031">
    <property type="term" value="P:protein transport"/>
    <property type="evidence" value="ECO:0007669"/>
    <property type="project" value="UniProtKB-KW"/>
</dbReference>
<evidence type="ECO:0000256" key="3">
    <source>
        <dbReference type="ARBA" id="ARBA00022448"/>
    </source>
</evidence>
<dbReference type="STRING" id="1907939.BKL49_06100"/>
<dbReference type="SUPFAM" id="SSF101967">
    <property type="entry name" value="Adhesin YadA, collagen-binding domain"/>
    <property type="match status" value="4"/>
</dbReference>
<feature type="domain" description="Trimeric autotransporter adhesin YadA-like head" evidence="12">
    <location>
        <begin position="703"/>
        <end position="728"/>
    </location>
</feature>
<protein>
    <recommendedName>
        <fullName evidence="17">Autotransporter adhesin</fullName>
    </recommendedName>
</protein>
<feature type="domain" description="Trimeric autotransporter adhesin Trp ring" evidence="14">
    <location>
        <begin position="2604"/>
        <end position="2651"/>
    </location>
</feature>
<feature type="domain" description="ESPR" evidence="13">
    <location>
        <begin position="1"/>
        <end position="47"/>
    </location>
</feature>
<keyword evidence="4" id="KW-1134">Transmembrane beta strand</keyword>
<reference evidence="15 16" key="1">
    <citation type="submission" date="2016-10" db="EMBL/GenBank/DDBJ databases">
        <title>Rodentibacter gen. nov. and new species.</title>
        <authorList>
            <person name="Christensen H."/>
        </authorList>
    </citation>
    <scope>NUCLEOTIDE SEQUENCE [LARGE SCALE GENOMIC DNA]</scope>
    <source>
        <strain evidence="15 16">Ac151</strain>
    </source>
</reference>
<evidence type="ECO:0000259" key="13">
    <source>
        <dbReference type="Pfam" id="PF13018"/>
    </source>
</evidence>
<dbReference type="SUPFAM" id="SSF54523">
    <property type="entry name" value="Pili subunits"/>
    <property type="match status" value="1"/>
</dbReference>
<dbReference type="OrthoDB" id="5672862at2"/>
<feature type="transmembrane region" description="Helical" evidence="10">
    <location>
        <begin position="37"/>
        <end position="59"/>
    </location>
</feature>
<evidence type="ECO:0000256" key="9">
    <source>
        <dbReference type="ARBA" id="ARBA00023237"/>
    </source>
</evidence>
<feature type="domain" description="Trimeric autotransporter adhesin YadA-like head" evidence="12">
    <location>
        <begin position="81"/>
        <end position="105"/>
    </location>
</feature>
<dbReference type="GO" id="GO:0009279">
    <property type="term" value="C:cell outer membrane"/>
    <property type="evidence" value="ECO:0007669"/>
    <property type="project" value="UniProtKB-SubCell"/>
</dbReference>
<evidence type="ECO:0000256" key="6">
    <source>
        <dbReference type="ARBA" id="ARBA00022729"/>
    </source>
</evidence>
<feature type="domain" description="Trimeric autotransporter adhesin YadA-like head" evidence="12">
    <location>
        <begin position="108"/>
        <end position="131"/>
    </location>
</feature>
<dbReference type="Pfam" id="PF03895">
    <property type="entry name" value="YadA_anchor"/>
    <property type="match status" value="1"/>
</dbReference>
<dbReference type="InterPro" id="IPR011049">
    <property type="entry name" value="Serralysin-like_metalloprot_C"/>
</dbReference>
<dbReference type="InterPro" id="IPR037174">
    <property type="entry name" value="Trimeric_adhesin"/>
</dbReference>
<dbReference type="Gene3D" id="3.90.1780.10">
    <property type="entry name" value="Trimeric adhesin"/>
    <property type="match status" value="13"/>
</dbReference>
<evidence type="ECO:0000256" key="8">
    <source>
        <dbReference type="ARBA" id="ARBA00023136"/>
    </source>
</evidence>
<proteinExistence type="predicted"/>
<feature type="domain" description="Trimeric autotransporter adhesin YadA-like head" evidence="12">
    <location>
        <begin position="765"/>
        <end position="788"/>
    </location>
</feature>
<feature type="domain" description="Trimeric autotransporter adhesin YadA-like head" evidence="12">
    <location>
        <begin position="136"/>
        <end position="159"/>
    </location>
</feature>
<dbReference type="SUPFAM" id="SSF101999">
    <property type="entry name" value="Trimeric adhesin"/>
    <property type="match status" value="6"/>
</dbReference>
<feature type="domain" description="Trimeric autotransporter adhesin Trp ring" evidence="14">
    <location>
        <begin position="1918"/>
        <end position="1963"/>
    </location>
</feature>
<dbReference type="InterPro" id="IPR005594">
    <property type="entry name" value="YadA_C"/>
</dbReference>
<dbReference type="Gene3D" id="3.30.1300.30">
    <property type="entry name" value="GSPII I/J protein-like"/>
    <property type="match status" value="1"/>
</dbReference>
<comment type="caution">
    <text evidence="15">The sequence shown here is derived from an EMBL/GenBank/DDBJ whole genome shotgun (WGS) entry which is preliminary data.</text>
</comment>
<feature type="domain" description="Trimeric autotransporter adhesin YadA-like head" evidence="12">
    <location>
        <begin position="823"/>
        <end position="844"/>
    </location>
</feature>
<keyword evidence="5 10" id="KW-0812">Transmembrane</keyword>
<evidence type="ECO:0000259" key="11">
    <source>
        <dbReference type="Pfam" id="PF03895"/>
    </source>
</evidence>
<keyword evidence="7" id="KW-0653">Protein transport</keyword>
<feature type="domain" description="Trimeric autotransporter adhesin YadA-like head" evidence="12">
    <location>
        <begin position="731"/>
        <end position="757"/>
    </location>
</feature>
<dbReference type="Pfam" id="PF05658">
    <property type="entry name" value="YadA_head"/>
    <property type="match status" value="9"/>
</dbReference>
<dbReference type="InterPro" id="IPR040482">
    <property type="entry name" value="Trp_ring"/>
</dbReference>
<evidence type="ECO:0000313" key="16">
    <source>
        <dbReference type="Proteomes" id="UP000188602"/>
    </source>
</evidence>
<evidence type="ECO:0008006" key="17">
    <source>
        <dbReference type="Google" id="ProtNLM"/>
    </source>
</evidence>
<evidence type="ECO:0000256" key="2">
    <source>
        <dbReference type="ARBA" id="ARBA00004442"/>
    </source>
</evidence>
<dbReference type="InterPro" id="IPR024973">
    <property type="entry name" value="ESPR"/>
</dbReference>
<keyword evidence="9" id="KW-0998">Cell outer membrane</keyword>
<dbReference type="Gene3D" id="2.150.10.10">
    <property type="entry name" value="Serralysin-like metalloprotease, C-terminal"/>
    <property type="match status" value="6"/>
</dbReference>
<dbReference type="EMBL" id="MLHQ01000013">
    <property type="protein sequence ID" value="OOF58832.1"/>
    <property type="molecule type" value="Genomic_DNA"/>
</dbReference>
<keyword evidence="16" id="KW-1185">Reference proteome</keyword>
<keyword evidence="3" id="KW-0813">Transport</keyword>
<organism evidence="15 16">
    <name type="scientific">Rodentibacter myodis</name>
    <dbReference type="NCBI Taxonomy" id="1907939"/>
    <lineage>
        <taxon>Bacteria</taxon>
        <taxon>Pseudomonadati</taxon>
        <taxon>Pseudomonadota</taxon>
        <taxon>Gammaproteobacteria</taxon>
        <taxon>Pasteurellales</taxon>
        <taxon>Pasteurellaceae</taxon>
        <taxon>Rodentibacter</taxon>
    </lineage>
</organism>
<evidence type="ECO:0000313" key="15">
    <source>
        <dbReference type="EMBL" id="OOF58832.1"/>
    </source>
</evidence>
<evidence type="ECO:0000256" key="4">
    <source>
        <dbReference type="ARBA" id="ARBA00022452"/>
    </source>
</evidence>
<evidence type="ECO:0000259" key="14">
    <source>
        <dbReference type="Pfam" id="PF18669"/>
    </source>
</evidence>
<name>A0A1V3JQ91_9PAST</name>
<gene>
    <name evidence="15" type="ORF">BKL49_06100</name>
</gene>
<feature type="domain" description="Trimeric autotransporter adhesin YadA-like head" evidence="12">
    <location>
        <begin position="862"/>
        <end position="887"/>
    </location>
</feature>
<feature type="domain" description="Trimeric autotransporter adhesin Trp ring" evidence="14">
    <location>
        <begin position="2247"/>
        <end position="2295"/>
    </location>
</feature>